<keyword evidence="6 8" id="KW-0472">Membrane</keyword>
<dbReference type="Pfam" id="PF01061">
    <property type="entry name" value="ABC2_membrane"/>
    <property type="match status" value="1"/>
</dbReference>
<keyword evidence="11" id="KW-1185">Reference proteome</keyword>
<evidence type="ECO:0000256" key="8">
    <source>
        <dbReference type="RuleBase" id="RU361157"/>
    </source>
</evidence>
<feature type="transmembrane region" description="Helical" evidence="8">
    <location>
        <begin position="93"/>
        <end position="118"/>
    </location>
</feature>
<feature type="transmembrane region" description="Helical" evidence="8">
    <location>
        <begin position="130"/>
        <end position="152"/>
    </location>
</feature>
<evidence type="ECO:0000256" key="4">
    <source>
        <dbReference type="ARBA" id="ARBA00022692"/>
    </source>
</evidence>
<keyword evidence="7" id="KW-0046">Antibiotic resistance</keyword>
<sequence length="264" mass="28020">MIARCNLVKGMRAPKRVVVCLLSSILLLLLFDYVFGSVVAVPAGSYREFFLPGILTCSMVFTCTTTSTTLAAELRGGTVDRIRALPTSRGTVLVGRTVSDLVTGALVVTAISSAGLAIGWRPHASVWSVLAGYAVLYGFAFAFSWLTLVAAFLARGRNAGFFALLPTAAIARTFVDTTHFPVPLRTVADWNPISAVAESTRTLLSDATALRSTAPSWPMQHPIVASLAWTTALLVLFVPVALSVYADPSGRIRSTASSPERTPG</sequence>
<evidence type="ECO:0000256" key="6">
    <source>
        <dbReference type="ARBA" id="ARBA00023136"/>
    </source>
</evidence>
<feature type="transmembrane region" description="Helical" evidence="8">
    <location>
        <begin position="223"/>
        <end position="245"/>
    </location>
</feature>
<protein>
    <recommendedName>
        <fullName evidence="8">Transport permease protein</fullName>
    </recommendedName>
</protein>
<comment type="subcellular location">
    <subcellularLocation>
        <location evidence="1 8">Cell membrane</location>
        <topology evidence="1 8">Multi-pass membrane protein</topology>
    </subcellularLocation>
</comment>
<dbReference type="PANTHER" id="PTHR43077:SF8">
    <property type="entry name" value="DOXORUBICIN RESISTANCE ABC TRANSPORTER PERMEASE PROTEIN DRRB"/>
    <property type="match status" value="1"/>
</dbReference>
<keyword evidence="5 8" id="KW-1133">Transmembrane helix</keyword>
<dbReference type="PROSITE" id="PS51012">
    <property type="entry name" value="ABC_TM2"/>
    <property type="match status" value="1"/>
</dbReference>
<comment type="similarity">
    <text evidence="2 8">Belongs to the ABC-2 integral membrane protein family.</text>
</comment>
<dbReference type="InterPro" id="IPR013525">
    <property type="entry name" value="ABC2_TM"/>
</dbReference>
<evidence type="ECO:0000256" key="2">
    <source>
        <dbReference type="ARBA" id="ARBA00007783"/>
    </source>
</evidence>
<dbReference type="RefSeq" id="WP_344278990.1">
    <property type="nucleotide sequence ID" value="NZ_BAAAHV010000015.1"/>
</dbReference>
<evidence type="ECO:0000259" key="9">
    <source>
        <dbReference type="PROSITE" id="PS51012"/>
    </source>
</evidence>
<keyword evidence="4 8" id="KW-0812">Transmembrane</keyword>
<dbReference type="EMBL" id="JBHUKQ010000016">
    <property type="protein sequence ID" value="MFD2485370.1"/>
    <property type="molecule type" value="Genomic_DNA"/>
</dbReference>
<organism evidence="10 11">
    <name type="scientific">Amycolatopsis albidoflavus</name>
    <dbReference type="NCBI Taxonomy" id="102226"/>
    <lineage>
        <taxon>Bacteria</taxon>
        <taxon>Bacillati</taxon>
        <taxon>Actinomycetota</taxon>
        <taxon>Actinomycetes</taxon>
        <taxon>Pseudonocardiales</taxon>
        <taxon>Pseudonocardiaceae</taxon>
        <taxon>Amycolatopsis</taxon>
    </lineage>
</organism>
<reference evidence="11" key="1">
    <citation type="journal article" date="2019" name="Int. J. Syst. Evol. Microbiol.">
        <title>The Global Catalogue of Microorganisms (GCM) 10K type strain sequencing project: providing services to taxonomists for standard genome sequencing and annotation.</title>
        <authorList>
            <consortium name="The Broad Institute Genomics Platform"/>
            <consortium name="The Broad Institute Genome Sequencing Center for Infectious Disease"/>
            <person name="Wu L."/>
            <person name="Ma J."/>
        </authorList>
    </citation>
    <scope>NUCLEOTIDE SEQUENCE [LARGE SCALE GENOMIC DNA]</scope>
    <source>
        <strain evidence="11">CGMCC 4.7638</strain>
    </source>
</reference>
<evidence type="ECO:0000313" key="11">
    <source>
        <dbReference type="Proteomes" id="UP001597542"/>
    </source>
</evidence>
<evidence type="ECO:0000256" key="7">
    <source>
        <dbReference type="ARBA" id="ARBA00023251"/>
    </source>
</evidence>
<comment type="caution">
    <text evidence="8">Lacks conserved residue(s) required for the propagation of feature annotation.</text>
</comment>
<dbReference type="PANTHER" id="PTHR43077">
    <property type="entry name" value="TRANSPORT PERMEASE YVFS-RELATED"/>
    <property type="match status" value="1"/>
</dbReference>
<evidence type="ECO:0000256" key="5">
    <source>
        <dbReference type="ARBA" id="ARBA00022989"/>
    </source>
</evidence>
<keyword evidence="8" id="KW-0813">Transport</keyword>
<feature type="transmembrane region" description="Helical" evidence="8">
    <location>
        <begin position="159"/>
        <end position="175"/>
    </location>
</feature>
<dbReference type="InterPro" id="IPR000412">
    <property type="entry name" value="ABC_2_transport"/>
</dbReference>
<accession>A0ABW5I969</accession>
<dbReference type="Proteomes" id="UP001597542">
    <property type="component" value="Unassembled WGS sequence"/>
</dbReference>
<dbReference type="InterPro" id="IPR047817">
    <property type="entry name" value="ABC2_TM_bact-type"/>
</dbReference>
<dbReference type="InterPro" id="IPR051328">
    <property type="entry name" value="T7SS_ABC-Transporter"/>
</dbReference>
<feature type="transmembrane region" description="Helical" evidence="8">
    <location>
        <begin position="50"/>
        <end position="72"/>
    </location>
</feature>
<proteinExistence type="inferred from homology"/>
<name>A0ABW5I969_9PSEU</name>
<evidence type="ECO:0000313" key="10">
    <source>
        <dbReference type="EMBL" id="MFD2485370.1"/>
    </source>
</evidence>
<evidence type="ECO:0000256" key="1">
    <source>
        <dbReference type="ARBA" id="ARBA00004651"/>
    </source>
</evidence>
<dbReference type="PIRSF" id="PIRSF006648">
    <property type="entry name" value="DrrB"/>
    <property type="match status" value="1"/>
</dbReference>
<evidence type="ECO:0000256" key="3">
    <source>
        <dbReference type="ARBA" id="ARBA00022475"/>
    </source>
</evidence>
<feature type="domain" description="ABC transmembrane type-2" evidence="9">
    <location>
        <begin position="15"/>
        <end position="248"/>
    </location>
</feature>
<comment type="caution">
    <text evidence="10">The sequence shown here is derived from an EMBL/GenBank/DDBJ whole genome shotgun (WGS) entry which is preliminary data.</text>
</comment>
<gene>
    <name evidence="10" type="ORF">ACFSUT_34220</name>
</gene>
<keyword evidence="3 8" id="KW-1003">Cell membrane</keyword>